<dbReference type="EnsemblMetazoa" id="XM_038221326.1">
    <property type="protein sequence ID" value="XP_038077254.1"/>
    <property type="gene ID" value="LOC119745103"/>
</dbReference>
<dbReference type="OMA" id="TDSSHWE"/>
<dbReference type="RefSeq" id="XP_038077254.1">
    <property type="nucleotide sequence ID" value="XM_038221326.1"/>
</dbReference>
<accession>A0A914BMB0</accession>
<evidence type="ECO:0000256" key="4">
    <source>
        <dbReference type="SAM" id="MobiDB-lite"/>
    </source>
</evidence>
<evidence type="ECO:0000313" key="6">
    <source>
        <dbReference type="EnsemblMetazoa" id="XP_038077254.1"/>
    </source>
</evidence>
<keyword evidence="7" id="KW-1185">Reference proteome</keyword>
<reference evidence="6" key="1">
    <citation type="submission" date="2022-11" db="UniProtKB">
        <authorList>
            <consortium name="EnsemblMetazoa"/>
        </authorList>
    </citation>
    <scope>IDENTIFICATION</scope>
</reference>
<keyword evidence="2" id="KW-0964">Secreted</keyword>
<dbReference type="OrthoDB" id="8964326at2759"/>
<dbReference type="Gene3D" id="2.60.120.40">
    <property type="match status" value="1"/>
</dbReference>
<dbReference type="Pfam" id="PF00386">
    <property type="entry name" value="C1q"/>
    <property type="match status" value="1"/>
</dbReference>
<dbReference type="GeneID" id="119745103"/>
<dbReference type="PRINTS" id="PR00007">
    <property type="entry name" value="COMPLEMNTC1Q"/>
</dbReference>
<proteinExistence type="predicted"/>
<feature type="region of interest" description="Disordered" evidence="4">
    <location>
        <begin position="1"/>
        <end position="56"/>
    </location>
</feature>
<comment type="subcellular location">
    <subcellularLocation>
        <location evidence="1">Secreted</location>
    </subcellularLocation>
</comment>
<dbReference type="GO" id="GO:0005576">
    <property type="term" value="C:extracellular region"/>
    <property type="evidence" value="ECO:0007669"/>
    <property type="project" value="UniProtKB-SubCell"/>
</dbReference>
<dbReference type="SUPFAM" id="SSF49842">
    <property type="entry name" value="TNF-like"/>
    <property type="match status" value="1"/>
</dbReference>
<evidence type="ECO:0000256" key="2">
    <source>
        <dbReference type="ARBA" id="ARBA00022525"/>
    </source>
</evidence>
<evidence type="ECO:0000313" key="7">
    <source>
        <dbReference type="Proteomes" id="UP000887568"/>
    </source>
</evidence>
<dbReference type="InterPro" id="IPR008983">
    <property type="entry name" value="Tumour_necrosis_fac-like_dom"/>
</dbReference>
<evidence type="ECO:0000256" key="3">
    <source>
        <dbReference type="ARBA" id="ARBA00023119"/>
    </source>
</evidence>
<protein>
    <recommendedName>
        <fullName evidence="5">C1q domain-containing protein</fullName>
    </recommendedName>
</protein>
<dbReference type="PROSITE" id="PS50871">
    <property type="entry name" value="C1Q"/>
    <property type="match status" value="1"/>
</dbReference>
<evidence type="ECO:0000256" key="1">
    <source>
        <dbReference type="ARBA" id="ARBA00004613"/>
    </source>
</evidence>
<dbReference type="PANTHER" id="PTHR15427">
    <property type="entry name" value="EMILIN ELASTIN MICROFIBRIL INTERFACE-LOCATED PROTEIN ELASTIN MICROFIBRIL INTERFACER"/>
    <property type="match status" value="1"/>
</dbReference>
<feature type="domain" description="C1q" evidence="5">
    <location>
        <begin position="51"/>
        <end position="185"/>
    </location>
</feature>
<dbReference type="InterPro" id="IPR050392">
    <property type="entry name" value="Collagen/C1q_domain"/>
</dbReference>
<dbReference type="AlphaFoldDB" id="A0A914BMB0"/>
<name>A0A914BMB0_PATMI</name>
<evidence type="ECO:0000259" key="5">
    <source>
        <dbReference type="PROSITE" id="PS50871"/>
    </source>
</evidence>
<dbReference type="Proteomes" id="UP000887568">
    <property type="component" value="Unplaced"/>
</dbReference>
<dbReference type="SMART" id="SM00110">
    <property type="entry name" value="C1Q"/>
    <property type="match status" value="1"/>
</dbReference>
<dbReference type="PANTHER" id="PTHR15427:SF52">
    <property type="entry name" value="C1Q DOMAIN-CONTAINING PROTEIN"/>
    <property type="match status" value="1"/>
</dbReference>
<sequence length="185" mass="19627">MGERGAPGNTGDDGIGLPGKVGPRGTPGLVGATGQTGVKGQKGEPRETPDDSNQPVAFTVTRSSASDVSTDINTRLPFQHAATLLPGTSFDLETGTFTCSVPGTYVFMFSVCKYRSSSELFVQLRKNGDMVVSGYNTDSSHWESLSGSMVLVLQRRDTVYLTMRGRTGGTSGHDTSFSGFLLYPE</sequence>
<keyword evidence="3" id="KW-0176">Collagen</keyword>
<organism evidence="6 7">
    <name type="scientific">Patiria miniata</name>
    <name type="common">Bat star</name>
    <name type="synonym">Asterina miniata</name>
    <dbReference type="NCBI Taxonomy" id="46514"/>
    <lineage>
        <taxon>Eukaryota</taxon>
        <taxon>Metazoa</taxon>
        <taxon>Echinodermata</taxon>
        <taxon>Eleutherozoa</taxon>
        <taxon>Asterozoa</taxon>
        <taxon>Asteroidea</taxon>
        <taxon>Valvatacea</taxon>
        <taxon>Valvatida</taxon>
        <taxon>Asterinidae</taxon>
        <taxon>Patiria</taxon>
    </lineage>
</organism>
<dbReference type="InterPro" id="IPR001073">
    <property type="entry name" value="C1q_dom"/>
</dbReference>